<gene>
    <name evidence="1" type="ORF">BK774_29435</name>
</gene>
<dbReference type="RefSeq" id="WP_088056764.1">
    <property type="nucleotide sequence ID" value="NZ_NFEM01000143.1"/>
</dbReference>
<evidence type="ECO:0000313" key="2">
    <source>
        <dbReference type="Proteomes" id="UP000194551"/>
    </source>
</evidence>
<proteinExistence type="predicted"/>
<dbReference type="AlphaFoldDB" id="A0A9X6K7M4"/>
<evidence type="ECO:0000313" key="1">
    <source>
        <dbReference type="EMBL" id="OTZ94844.1"/>
    </source>
</evidence>
<protein>
    <submittedName>
        <fullName evidence="1">Uncharacterized protein</fullName>
    </submittedName>
</protein>
<comment type="caution">
    <text evidence="1">The sequence shown here is derived from an EMBL/GenBank/DDBJ whole genome shotgun (WGS) entry which is preliminary data.</text>
</comment>
<dbReference type="EMBL" id="NFEM01000143">
    <property type="protein sequence ID" value="OTZ94844.1"/>
    <property type="molecule type" value="Genomic_DNA"/>
</dbReference>
<accession>A0A9X6K7M4</accession>
<dbReference type="Proteomes" id="UP000194551">
    <property type="component" value="Unassembled WGS sequence"/>
</dbReference>
<sequence>MNHANGSVSYLETKVLKTLENQELNDMKMFIEGLRKEYEKPRNYFLRSVNKVLLFVEKRILDYFVSRKVDNRILLEKMTEDLCKCDLEEQFEIIESISEYVEDCLEYDSILEVDEDLGEDIEIYNTSN</sequence>
<name>A0A9X6K7M4_BACTU</name>
<reference evidence="1 2" key="1">
    <citation type="submission" date="2016-10" db="EMBL/GenBank/DDBJ databases">
        <title>Comparative genomics of Bacillus thuringiensis reveals a path to pathogens against multiple invertebrate hosts.</title>
        <authorList>
            <person name="Zheng J."/>
            <person name="Gao Q."/>
            <person name="Liu H."/>
            <person name="Peng D."/>
            <person name="Ruan L."/>
            <person name="Sun M."/>
        </authorList>
    </citation>
    <scope>NUCLEOTIDE SEQUENCE [LARGE SCALE GENOMIC DNA]</scope>
    <source>
        <strain evidence="1">HD5</strain>
    </source>
</reference>
<organism evidence="1 2">
    <name type="scientific">Bacillus thuringiensis</name>
    <dbReference type="NCBI Taxonomy" id="1428"/>
    <lineage>
        <taxon>Bacteria</taxon>
        <taxon>Bacillati</taxon>
        <taxon>Bacillota</taxon>
        <taxon>Bacilli</taxon>
        <taxon>Bacillales</taxon>
        <taxon>Bacillaceae</taxon>
        <taxon>Bacillus</taxon>
        <taxon>Bacillus cereus group</taxon>
    </lineage>
</organism>